<comment type="caution">
    <text evidence="1">The sequence shown here is derived from an EMBL/GenBank/DDBJ whole genome shotgun (WGS) entry which is preliminary data.</text>
</comment>
<evidence type="ECO:0000313" key="2">
    <source>
        <dbReference type="Proteomes" id="UP001066276"/>
    </source>
</evidence>
<sequence>FEQNRNNFRLSLGRNCCSVFKGGSLLSLDADLLMFSMRAHNRTCDLRVHLLKEASYELPLVDKVDLGTSISGTTWKSAAFA</sequence>
<protein>
    <submittedName>
        <fullName evidence="1">Uncharacterized protein</fullName>
    </submittedName>
</protein>
<organism evidence="1 2">
    <name type="scientific">Pleurodeles waltl</name>
    <name type="common">Iberian ribbed newt</name>
    <dbReference type="NCBI Taxonomy" id="8319"/>
    <lineage>
        <taxon>Eukaryota</taxon>
        <taxon>Metazoa</taxon>
        <taxon>Chordata</taxon>
        <taxon>Craniata</taxon>
        <taxon>Vertebrata</taxon>
        <taxon>Euteleostomi</taxon>
        <taxon>Amphibia</taxon>
        <taxon>Batrachia</taxon>
        <taxon>Caudata</taxon>
        <taxon>Salamandroidea</taxon>
        <taxon>Salamandridae</taxon>
        <taxon>Pleurodelinae</taxon>
        <taxon>Pleurodeles</taxon>
    </lineage>
</organism>
<accession>A0AAV7MC31</accession>
<dbReference type="EMBL" id="JANPWB010000014">
    <property type="protein sequence ID" value="KAJ1101077.1"/>
    <property type="molecule type" value="Genomic_DNA"/>
</dbReference>
<proteinExistence type="predicted"/>
<gene>
    <name evidence="1" type="ORF">NDU88_006151</name>
</gene>
<feature type="non-terminal residue" evidence="1">
    <location>
        <position position="81"/>
    </location>
</feature>
<name>A0AAV7MC31_PLEWA</name>
<reference evidence="1" key="1">
    <citation type="journal article" date="2022" name="bioRxiv">
        <title>Sequencing and chromosome-scale assembly of the giantPleurodeles waltlgenome.</title>
        <authorList>
            <person name="Brown T."/>
            <person name="Elewa A."/>
            <person name="Iarovenko S."/>
            <person name="Subramanian E."/>
            <person name="Araus A.J."/>
            <person name="Petzold A."/>
            <person name="Susuki M."/>
            <person name="Suzuki K.-i.T."/>
            <person name="Hayashi T."/>
            <person name="Toyoda A."/>
            <person name="Oliveira C."/>
            <person name="Osipova E."/>
            <person name="Leigh N.D."/>
            <person name="Simon A."/>
            <person name="Yun M.H."/>
        </authorList>
    </citation>
    <scope>NUCLEOTIDE SEQUENCE</scope>
    <source>
        <strain evidence="1">20211129_DDA</strain>
        <tissue evidence="1">Liver</tissue>
    </source>
</reference>
<feature type="non-terminal residue" evidence="1">
    <location>
        <position position="1"/>
    </location>
</feature>
<dbReference type="Proteomes" id="UP001066276">
    <property type="component" value="Chromosome 10"/>
</dbReference>
<dbReference type="AlphaFoldDB" id="A0AAV7MC31"/>
<keyword evidence="2" id="KW-1185">Reference proteome</keyword>
<evidence type="ECO:0000313" key="1">
    <source>
        <dbReference type="EMBL" id="KAJ1101077.1"/>
    </source>
</evidence>